<dbReference type="Gene3D" id="1.10.260.40">
    <property type="entry name" value="lambda repressor-like DNA-binding domains"/>
    <property type="match status" value="1"/>
</dbReference>
<dbReference type="Pfam" id="PF07022">
    <property type="entry name" value="Phage_CI_repr"/>
    <property type="match status" value="1"/>
</dbReference>
<reference evidence="2 3" key="1">
    <citation type="submission" date="2016-11" db="EMBL/GenBank/DDBJ databases">
        <authorList>
            <person name="Jaros S."/>
            <person name="Januszkiewicz K."/>
            <person name="Wedrychowicz H."/>
        </authorList>
    </citation>
    <scope>NUCLEOTIDE SEQUENCE [LARGE SCALE GENOMIC DNA]</scope>
    <source>
        <strain evidence="2 3">CECT 7868</strain>
    </source>
</reference>
<dbReference type="InterPro" id="IPR010744">
    <property type="entry name" value="Phage_CI_N"/>
</dbReference>
<dbReference type="GO" id="GO:0045892">
    <property type="term" value="P:negative regulation of DNA-templated transcription"/>
    <property type="evidence" value="ECO:0007669"/>
    <property type="project" value="InterPro"/>
</dbReference>
<feature type="domain" description="Bacteriophage CI repressor N-terminal" evidence="1">
    <location>
        <begin position="16"/>
        <end position="74"/>
    </location>
</feature>
<evidence type="ECO:0000259" key="1">
    <source>
        <dbReference type="Pfam" id="PF07022"/>
    </source>
</evidence>
<gene>
    <name evidence="2" type="ORF">VA7868_00485</name>
</gene>
<proteinExistence type="predicted"/>
<dbReference type="AlphaFoldDB" id="A0A1M5VSI7"/>
<keyword evidence="3" id="KW-1185">Reference proteome</keyword>
<name>A0A1M5VSI7_9VIBR</name>
<sequence length="231" mass="26575">MQHEKIKTYDYLKGTDFTENLKKLTRSKNFRELSSLLDIPGATLSSWNRNQRTPYEVIARVHLAMDIPVKDLALPQHIQATEVHTSLQYKRPMLPAVRDTENNYEIALSDQQHTQRTTVIYCYPMAYPIRSSDHIRQSIRKQGSEEHHASLIEHAAEIETKDSVYLINSEIHHVDSGHFLLDINGKIHIQNLRSMSGRPYSTYAQQSLNIHLSNTIKILGYVVAIIRKSSS</sequence>
<dbReference type="GO" id="GO:0003677">
    <property type="term" value="F:DNA binding"/>
    <property type="evidence" value="ECO:0007669"/>
    <property type="project" value="InterPro"/>
</dbReference>
<organism evidence="2 3">
    <name type="scientific">Vibrio aerogenes CECT 7868</name>
    <dbReference type="NCBI Taxonomy" id="1216006"/>
    <lineage>
        <taxon>Bacteria</taxon>
        <taxon>Pseudomonadati</taxon>
        <taxon>Pseudomonadota</taxon>
        <taxon>Gammaproteobacteria</taxon>
        <taxon>Vibrionales</taxon>
        <taxon>Vibrionaceae</taxon>
        <taxon>Vibrio</taxon>
    </lineage>
</organism>
<dbReference type="InterPro" id="IPR010982">
    <property type="entry name" value="Lambda_DNA-bd_dom_sf"/>
</dbReference>
<accession>A0A1M5VSI7</accession>
<dbReference type="Proteomes" id="UP000184608">
    <property type="component" value="Unassembled WGS sequence"/>
</dbReference>
<dbReference type="Gene3D" id="2.10.109.10">
    <property type="entry name" value="Umud Fragment, subunit A"/>
    <property type="match status" value="1"/>
</dbReference>
<evidence type="ECO:0000313" key="2">
    <source>
        <dbReference type="EMBL" id="SHH78150.1"/>
    </source>
</evidence>
<dbReference type="RefSeq" id="WP_073602275.1">
    <property type="nucleotide sequence ID" value="NZ_FQXZ01000006.1"/>
</dbReference>
<protein>
    <submittedName>
        <fullName evidence="2">Bacteriophage CI repressor helix-turn-helix domain protein</fullName>
    </submittedName>
</protein>
<dbReference type="EMBL" id="FQXZ01000006">
    <property type="protein sequence ID" value="SHH78150.1"/>
    <property type="molecule type" value="Genomic_DNA"/>
</dbReference>
<evidence type="ECO:0000313" key="3">
    <source>
        <dbReference type="Proteomes" id="UP000184608"/>
    </source>
</evidence>